<dbReference type="Gene3D" id="3.40.30.10">
    <property type="entry name" value="Glutaredoxin"/>
    <property type="match status" value="6"/>
</dbReference>
<dbReference type="PROSITE" id="PS50076">
    <property type="entry name" value="DNAJ_2"/>
    <property type="match status" value="1"/>
</dbReference>
<keyword evidence="2" id="KW-0812">Transmembrane</keyword>
<dbReference type="PROSITE" id="PS00194">
    <property type="entry name" value="THIOREDOXIN_1"/>
    <property type="match status" value="3"/>
</dbReference>
<feature type="domain" description="J" evidence="3">
    <location>
        <begin position="46"/>
        <end position="111"/>
    </location>
</feature>
<organism evidence="5 6">
    <name type="scientific">Bugula neritina</name>
    <name type="common">Brown bryozoan</name>
    <name type="synonym">Sertularia neritina</name>
    <dbReference type="NCBI Taxonomy" id="10212"/>
    <lineage>
        <taxon>Eukaryota</taxon>
        <taxon>Metazoa</taxon>
        <taxon>Spiralia</taxon>
        <taxon>Lophotrochozoa</taxon>
        <taxon>Bryozoa</taxon>
        <taxon>Gymnolaemata</taxon>
        <taxon>Cheilostomatida</taxon>
        <taxon>Flustrina</taxon>
        <taxon>Buguloidea</taxon>
        <taxon>Bugulidae</taxon>
        <taxon>Bugula</taxon>
    </lineage>
</organism>
<evidence type="ECO:0000259" key="3">
    <source>
        <dbReference type="PROSITE" id="PS50076"/>
    </source>
</evidence>
<dbReference type="Pfam" id="PF00085">
    <property type="entry name" value="Thioredoxin"/>
    <property type="match status" value="5"/>
</dbReference>
<dbReference type="CDD" id="cd06257">
    <property type="entry name" value="DnaJ"/>
    <property type="match status" value="1"/>
</dbReference>
<evidence type="ECO:0000259" key="4">
    <source>
        <dbReference type="PROSITE" id="PS51352"/>
    </source>
</evidence>
<dbReference type="InterPro" id="IPR036869">
    <property type="entry name" value="J_dom_sf"/>
</dbReference>
<feature type="domain" description="Thioredoxin" evidence="4">
    <location>
        <begin position="696"/>
        <end position="812"/>
    </location>
</feature>
<dbReference type="GO" id="GO:0016671">
    <property type="term" value="F:oxidoreductase activity, acting on a sulfur group of donors, disulfide as acceptor"/>
    <property type="evidence" value="ECO:0007669"/>
    <property type="project" value="TreeGrafter"/>
</dbReference>
<dbReference type="InterPro" id="IPR001623">
    <property type="entry name" value="DnaJ_domain"/>
</dbReference>
<dbReference type="InterPro" id="IPR017937">
    <property type="entry name" value="Thioredoxin_CS"/>
</dbReference>
<dbReference type="SUPFAM" id="SSF46565">
    <property type="entry name" value="Chaperone J-domain"/>
    <property type="match status" value="1"/>
</dbReference>
<name>A0A7J7IZ60_BUGNE</name>
<dbReference type="PANTHER" id="PTHR44340">
    <property type="entry name" value="DNAJ HOMOLOG SUBFAMILY C MEMBER 10"/>
    <property type="match status" value="1"/>
</dbReference>
<dbReference type="PANTHER" id="PTHR44340:SF1">
    <property type="entry name" value="DNAJ HOMOLOG SUBFAMILY C MEMBER 10"/>
    <property type="match status" value="1"/>
</dbReference>
<protein>
    <recommendedName>
        <fullName evidence="1">DnaJ homolog subfamily C member 10</fullName>
    </recommendedName>
</protein>
<feature type="domain" description="Thioredoxin" evidence="4">
    <location>
        <begin position="553"/>
        <end position="694"/>
    </location>
</feature>
<dbReference type="InterPro" id="IPR013766">
    <property type="entry name" value="Thioredoxin_domain"/>
</dbReference>
<feature type="transmembrane region" description="Helical" evidence="2">
    <location>
        <begin position="12"/>
        <end position="36"/>
    </location>
</feature>
<dbReference type="SMART" id="SM00271">
    <property type="entry name" value="DnaJ"/>
    <property type="match status" value="1"/>
</dbReference>
<dbReference type="GO" id="GO:0015035">
    <property type="term" value="F:protein-disulfide reductase activity"/>
    <property type="evidence" value="ECO:0007669"/>
    <property type="project" value="TreeGrafter"/>
</dbReference>
<dbReference type="AlphaFoldDB" id="A0A7J7IZ60"/>
<dbReference type="PRINTS" id="PR00625">
    <property type="entry name" value="JDOMAIN"/>
</dbReference>
<accession>A0A7J7IZ60</accession>
<dbReference type="InterPro" id="IPR036249">
    <property type="entry name" value="Thioredoxin-like_sf"/>
</dbReference>
<gene>
    <name evidence="5" type="ORF">EB796_022995</name>
</gene>
<dbReference type="Gene3D" id="1.10.287.110">
    <property type="entry name" value="DnaJ domain"/>
    <property type="match status" value="1"/>
</dbReference>
<reference evidence="5" key="1">
    <citation type="submission" date="2020-06" db="EMBL/GenBank/DDBJ databases">
        <title>Draft genome of Bugula neritina, a colonial animal packing powerful symbionts and potential medicines.</title>
        <authorList>
            <person name="Rayko M."/>
        </authorList>
    </citation>
    <scope>NUCLEOTIDE SEQUENCE [LARGE SCALE GENOMIC DNA]</scope>
    <source>
        <strain evidence="5">Kwan_BN1</strain>
    </source>
</reference>
<comment type="caution">
    <text evidence="5">The sequence shown here is derived from an EMBL/GenBank/DDBJ whole genome shotgun (WGS) entry which is preliminary data.</text>
</comment>
<dbReference type="EMBL" id="VXIV02003283">
    <property type="protein sequence ID" value="KAF6018694.1"/>
    <property type="molecule type" value="Genomic_DNA"/>
</dbReference>
<keyword evidence="2" id="KW-0472">Membrane</keyword>
<evidence type="ECO:0000256" key="1">
    <source>
        <dbReference type="ARBA" id="ARBA00020920"/>
    </source>
</evidence>
<dbReference type="Proteomes" id="UP000593567">
    <property type="component" value="Unassembled WGS sequence"/>
</dbReference>
<dbReference type="GO" id="GO:0051787">
    <property type="term" value="F:misfolded protein binding"/>
    <property type="evidence" value="ECO:0007669"/>
    <property type="project" value="TreeGrafter"/>
</dbReference>
<feature type="domain" description="Thioredoxin" evidence="4">
    <location>
        <begin position="119"/>
        <end position="246"/>
    </location>
</feature>
<sequence>MTISIVVSTEPLLYSILSSYSMVQCIAVLMMLLSALTLHEVTSETNFYDLLNIKKDADNREIRKAFKQLALKMHPDKNPDDPGAHDRFLKLNRAYEVLKDEDLRKKYDEFGEEGLKDDFRGGSKYESWKFYQQNFGIYDDDQEIITLGKSDFEQSVANTKDIWFINFYSAHCGHCHELAPTWREVAIQLEGVVRIGAVNCEDDWMLCRQQGIRSYPSLAFYPRAEKYQGARTVDALVKAALRELKVKAHVLTSIGSEATVGDSSKPWVITYCTDDGGDCLDKTACLKLAAILEGLVNVGSVDCTRYPAICEKHGALASQTVFYSSTPIDESAKSHSTVIHSLSPKEIASKVLHKLPEDTLLDADSFNVEREKLSKRQGLPWLIHFVNNQESTQIELKKLPAMLSGTINVGKIDCQVSESICNEIKVHKFPTFAIFKHGGGYEIHYGRVSAHDVAAFARDCSQTRVKVLGPADFPDPVQLGQQLWFVDFFAPWCPPCMRLLPEFRKASKLFTDGTEVRFGTVDCTTHGNLCDQMGIGVIPPLFFTMAPPLTSSKAAMTQSPSWSLFSWCSNDICQDVLDPPVIALTDIDFELKISGKSSKELWFVDFYTPWCPPCMQMMSEWRRFAKKLKGKHNVNVASIDCQAYVNTCRQQGVSSYPTMRLYPVGWVGTSQQAEFQGWYRNVQSFLAWAQDYLPTKVISLANHNFRKKVLSSREPWIIDFYANWCGPCQQFASEYEKVAEKMEGVVNVGRIDCAVYSICSQAYIQGYPTLRFYRGSSTHQDQDIFGIDIRYTGHAQDTIDDLNLKLSQYKIASRKDEL</sequence>
<dbReference type="FunFam" id="1.10.287.110:FF:000029">
    <property type="entry name" value="DnaJ homolog subfamily C member 10"/>
    <property type="match status" value="1"/>
</dbReference>
<dbReference type="GO" id="GO:0036498">
    <property type="term" value="P:IRE1-mediated unfolded protein response"/>
    <property type="evidence" value="ECO:0007669"/>
    <property type="project" value="TreeGrafter"/>
</dbReference>
<evidence type="ECO:0000313" key="6">
    <source>
        <dbReference type="Proteomes" id="UP000593567"/>
    </source>
</evidence>
<dbReference type="PROSITE" id="PS51352">
    <property type="entry name" value="THIOREDOXIN_2"/>
    <property type="match status" value="4"/>
</dbReference>
<dbReference type="OrthoDB" id="5810603at2759"/>
<feature type="domain" description="Thioredoxin" evidence="4">
    <location>
        <begin position="451"/>
        <end position="549"/>
    </location>
</feature>
<evidence type="ECO:0000256" key="2">
    <source>
        <dbReference type="SAM" id="Phobius"/>
    </source>
</evidence>
<dbReference type="GO" id="GO:0005788">
    <property type="term" value="C:endoplasmic reticulum lumen"/>
    <property type="evidence" value="ECO:0007669"/>
    <property type="project" value="TreeGrafter"/>
</dbReference>
<dbReference type="Pfam" id="PF00226">
    <property type="entry name" value="DnaJ"/>
    <property type="match status" value="1"/>
</dbReference>
<dbReference type="SUPFAM" id="SSF52833">
    <property type="entry name" value="Thioredoxin-like"/>
    <property type="match status" value="6"/>
</dbReference>
<keyword evidence="2" id="KW-1133">Transmembrane helix</keyword>
<dbReference type="InterPro" id="IPR052460">
    <property type="entry name" value="ER_disulfide_reductase"/>
</dbReference>
<evidence type="ECO:0000313" key="5">
    <source>
        <dbReference type="EMBL" id="KAF6018694.1"/>
    </source>
</evidence>
<keyword evidence="6" id="KW-1185">Reference proteome</keyword>
<proteinExistence type="predicted"/>